<dbReference type="NCBIfam" id="TIGR00180">
    <property type="entry name" value="parB_part"/>
    <property type="match status" value="1"/>
</dbReference>
<name>A0A810Q304_9FIRM</name>
<gene>
    <name evidence="5" type="ORF">MM50RIKEN_21730</name>
</gene>
<dbReference type="CDD" id="cd16393">
    <property type="entry name" value="SPO0J_N"/>
    <property type="match status" value="1"/>
</dbReference>
<dbReference type="SUPFAM" id="SSF109709">
    <property type="entry name" value="KorB DNA-binding domain-like"/>
    <property type="match status" value="1"/>
</dbReference>
<dbReference type="InterPro" id="IPR004437">
    <property type="entry name" value="ParB/RepB/Spo0J"/>
</dbReference>
<dbReference type="FunFam" id="1.10.10.2830:FF:000001">
    <property type="entry name" value="Chromosome partitioning protein ParB"/>
    <property type="match status" value="1"/>
</dbReference>
<dbReference type="AlphaFoldDB" id="A0A810Q304"/>
<dbReference type="FunFam" id="3.90.1530.30:FF:000001">
    <property type="entry name" value="Chromosome partitioning protein ParB"/>
    <property type="match status" value="1"/>
</dbReference>
<dbReference type="InterPro" id="IPR003115">
    <property type="entry name" value="ParB_N"/>
</dbReference>
<feature type="domain" description="ParB-like N-terminal" evidence="4">
    <location>
        <begin position="15"/>
        <end position="104"/>
    </location>
</feature>
<dbReference type="SMART" id="SM00470">
    <property type="entry name" value="ParB"/>
    <property type="match status" value="1"/>
</dbReference>
<sequence>MMHPRKGEFFSSRVRYISLNQIRSNPQQPRRSFDEDSLSELAESIRSYGILQPLTVRRQGTGYELVAGERRLRAAAMAGLREVPCLVAQVGEEDSALLALMENLQRRDLDCWEEAEALSRLIARYGLSQEEAARRLGRSQPAVANKLRLLRLPDSVRQFLQENGLTERHARALLRLGTEEQQLSAAQVFCRRRMNVAAAEAYIEDLLHRQQVTPPKGRTTYIIKDVRLFLNSVDRGLHLMRQAGVNADWGRQDTDEEILLTIRIPKRVRT</sequence>
<dbReference type="Proteomes" id="UP000681035">
    <property type="component" value="Chromosome"/>
</dbReference>
<accession>A0A810Q304</accession>
<proteinExistence type="inferred from homology"/>
<evidence type="ECO:0000256" key="1">
    <source>
        <dbReference type="ARBA" id="ARBA00004453"/>
    </source>
</evidence>
<dbReference type="PANTHER" id="PTHR33375">
    <property type="entry name" value="CHROMOSOME-PARTITIONING PROTEIN PARB-RELATED"/>
    <property type="match status" value="1"/>
</dbReference>
<evidence type="ECO:0000256" key="3">
    <source>
        <dbReference type="ARBA" id="ARBA00023125"/>
    </source>
</evidence>
<dbReference type="GO" id="GO:0007059">
    <property type="term" value="P:chromosome segregation"/>
    <property type="evidence" value="ECO:0007669"/>
    <property type="project" value="TreeGrafter"/>
</dbReference>
<dbReference type="GO" id="GO:0003677">
    <property type="term" value="F:DNA binding"/>
    <property type="evidence" value="ECO:0007669"/>
    <property type="project" value="UniProtKB-KW"/>
</dbReference>
<evidence type="ECO:0000313" key="6">
    <source>
        <dbReference type="Proteomes" id="UP000681035"/>
    </source>
</evidence>
<dbReference type="InterPro" id="IPR050336">
    <property type="entry name" value="Chromosome_partition/occlusion"/>
</dbReference>
<dbReference type="GO" id="GO:0009295">
    <property type="term" value="C:nucleoid"/>
    <property type="evidence" value="ECO:0007669"/>
    <property type="project" value="UniProtKB-SubCell"/>
</dbReference>
<evidence type="ECO:0000256" key="2">
    <source>
        <dbReference type="ARBA" id="ARBA00006295"/>
    </source>
</evidence>
<dbReference type="GO" id="GO:0045881">
    <property type="term" value="P:positive regulation of sporulation resulting in formation of a cellular spore"/>
    <property type="evidence" value="ECO:0007669"/>
    <property type="project" value="TreeGrafter"/>
</dbReference>
<dbReference type="Gene3D" id="3.90.1530.30">
    <property type="match status" value="1"/>
</dbReference>
<evidence type="ECO:0000259" key="4">
    <source>
        <dbReference type="SMART" id="SM00470"/>
    </source>
</evidence>
<dbReference type="RefSeq" id="WP_324614740.1">
    <property type="nucleotide sequence ID" value="NZ_AP023418.1"/>
</dbReference>
<dbReference type="Gene3D" id="1.10.10.2830">
    <property type="match status" value="1"/>
</dbReference>
<dbReference type="SUPFAM" id="SSF110849">
    <property type="entry name" value="ParB/Sulfiredoxin"/>
    <property type="match status" value="1"/>
</dbReference>
<evidence type="ECO:0000313" key="5">
    <source>
        <dbReference type="EMBL" id="BCK82410.1"/>
    </source>
</evidence>
<organism evidence="5 6">
    <name type="scientific">Vescimonas coprocola</name>
    <dbReference type="NCBI Taxonomy" id="2714355"/>
    <lineage>
        <taxon>Bacteria</taxon>
        <taxon>Bacillati</taxon>
        <taxon>Bacillota</taxon>
        <taxon>Clostridia</taxon>
        <taxon>Eubacteriales</taxon>
        <taxon>Oscillospiraceae</taxon>
        <taxon>Vescimonas</taxon>
    </lineage>
</organism>
<dbReference type="InterPro" id="IPR041468">
    <property type="entry name" value="HTH_ParB/Spo0J"/>
</dbReference>
<dbReference type="Pfam" id="PF17762">
    <property type="entry name" value="HTH_ParB"/>
    <property type="match status" value="1"/>
</dbReference>
<dbReference type="PANTHER" id="PTHR33375:SF8">
    <property type="entry name" value="NUCLEOID OCCLUSION PROTEIN"/>
    <property type="match status" value="1"/>
</dbReference>
<keyword evidence="6" id="KW-1185">Reference proteome</keyword>
<protein>
    <submittedName>
        <fullName evidence="5">Nucleoid occlusion protein</fullName>
    </submittedName>
</protein>
<keyword evidence="3" id="KW-0238">DNA-binding</keyword>
<comment type="similarity">
    <text evidence="2">Belongs to the ParB family.</text>
</comment>
<reference evidence="5" key="1">
    <citation type="submission" date="2020-09" db="EMBL/GenBank/DDBJ databases">
        <title>New species isolated from human feces.</title>
        <authorList>
            <person name="Kitahara M."/>
            <person name="Shigeno Y."/>
            <person name="Shime M."/>
            <person name="Matsumoto Y."/>
            <person name="Nakamura S."/>
            <person name="Motooka D."/>
            <person name="Fukuoka S."/>
            <person name="Nishikawa H."/>
            <person name="Benno Y."/>
        </authorList>
    </citation>
    <scope>NUCLEOTIDE SEQUENCE</scope>
    <source>
        <strain evidence="5">MM50</strain>
    </source>
</reference>
<dbReference type="Pfam" id="PF02195">
    <property type="entry name" value="ParB_N"/>
    <property type="match status" value="1"/>
</dbReference>
<dbReference type="GO" id="GO:0005694">
    <property type="term" value="C:chromosome"/>
    <property type="evidence" value="ECO:0007669"/>
    <property type="project" value="TreeGrafter"/>
</dbReference>
<dbReference type="EMBL" id="AP023418">
    <property type="protein sequence ID" value="BCK82410.1"/>
    <property type="molecule type" value="Genomic_DNA"/>
</dbReference>
<dbReference type="InterPro" id="IPR036086">
    <property type="entry name" value="ParB/Sulfiredoxin_sf"/>
</dbReference>
<dbReference type="KEGG" id="vcop:MM50RIKEN_21730"/>
<comment type="subcellular location">
    <subcellularLocation>
        <location evidence="1">Cytoplasm</location>
        <location evidence="1">Nucleoid</location>
    </subcellularLocation>
</comment>